<dbReference type="EMBL" id="JH159151">
    <property type="protein sequence ID" value="EGZ30690.1"/>
    <property type="molecule type" value="Genomic_DNA"/>
</dbReference>
<organism evidence="8 9">
    <name type="scientific">Phytophthora sojae (strain P6497)</name>
    <name type="common">Soybean stem and root rot agent</name>
    <name type="synonym">Phytophthora megasperma f. sp. glycines</name>
    <dbReference type="NCBI Taxonomy" id="1094619"/>
    <lineage>
        <taxon>Eukaryota</taxon>
        <taxon>Sar</taxon>
        <taxon>Stramenopiles</taxon>
        <taxon>Oomycota</taxon>
        <taxon>Peronosporomycetes</taxon>
        <taxon>Peronosporales</taxon>
        <taxon>Peronosporaceae</taxon>
        <taxon>Phytophthora</taxon>
    </lineage>
</organism>
<name>G4YR10_PHYSP</name>
<dbReference type="PROSITE" id="PS50966">
    <property type="entry name" value="ZF_SWIM"/>
    <property type="match status" value="1"/>
</dbReference>
<dbReference type="GO" id="GO:0006508">
    <property type="term" value="P:proteolysis"/>
    <property type="evidence" value="ECO:0007669"/>
    <property type="project" value="UniProtKB-KW"/>
</dbReference>
<dbReference type="InterPro" id="IPR007527">
    <property type="entry name" value="Znf_SWIM"/>
</dbReference>
<comment type="similarity">
    <text evidence="1">Belongs to the peptidase C48 family.</text>
</comment>
<dbReference type="PANTHER" id="PTHR31569:SF4">
    <property type="entry name" value="SWIM-TYPE DOMAIN-CONTAINING PROTEIN"/>
    <property type="match status" value="1"/>
</dbReference>
<evidence type="ECO:0000259" key="6">
    <source>
        <dbReference type="PROSITE" id="PS50600"/>
    </source>
</evidence>
<dbReference type="InterPro" id="IPR052579">
    <property type="entry name" value="Zinc_finger_SWIM"/>
</dbReference>
<dbReference type="Pfam" id="PF20784">
    <property type="entry name" value="DUF5575_C"/>
    <property type="match status" value="1"/>
</dbReference>
<dbReference type="InterPro" id="IPR049218">
    <property type="entry name" value="DUF5575_C"/>
</dbReference>
<dbReference type="KEGG" id="psoj:PHYSODRAFT_477482"/>
<evidence type="ECO:0000259" key="7">
    <source>
        <dbReference type="PROSITE" id="PS50966"/>
    </source>
</evidence>
<evidence type="ECO:0000313" key="8">
    <source>
        <dbReference type="EMBL" id="EGZ30690.1"/>
    </source>
</evidence>
<dbReference type="Gene3D" id="3.40.395.10">
    <property type="entry name" value="Adenoviral Proteinase, Chain A"/>
    <property type="match status" value="1"/>
</dbReference>
<keyword evidence="4" id="KW-0479">Metal-binding</keyword>
<evidence type="ECO:0000256" key="4">
    <source>
        <dbReference type="PROSITE-ProRule" id="PRU00325"/>
    </source>
</evidence>
<feature type="domain" description="SWIM-type" evidence="7">
    <location>
        <begin position="238"/>
        <end position="279"/>
    </location>
</feature>
<reference evidence="8 9" key="1">
    <citation type="journal article" date="2006" name="Science">
        <title>Phytophthora genome sequences uncover evolutionary origins and mechanisms of pathogenesis.</title>
        <authorList>
            <person name="Tyler B.M."/>
            <person name="Tripathy S."/>
            <person name="Zhang X."/>
            <person name="Dehal P."/>
            <person name="Jiang R.H."/>
            <person name="Aerts A."/>
            <person name="Arredondo F.D."/>
            <person name="Baxter L."/>
            <person name="Bensasson D."/>
            <person name="Beynon J.L."/>
            <person name="Chapman J."/>
            <person name="Damasceno C.M."/>
            <person name="Dorrance A.E."/>
            <person name="Dou D."/>
            <person name="Dickerman A.W."/>
            <person name="Dubchak I.L."/>
            <person name="Garbelotto M."/>
            <person name="Gijzen M."/>
            <person name="Gordon S.G."/>
            <person name="Govers F."/>
            <person name="Grunwald N.J."/>
            <person name="Huang W."/>
            <person name="Ivors K.L."/>
            <person name="Jones R.W."/>
            <person name="Kamoun S."/>
            <person name="Krampis K."/>
            <person name="Lamour K.H."/>
            <person name="Lee M.K."/>
            <person name="McDonald W.H."/>
            <person name="Medina M."/>
            <person name="Meijer H.J."/>
            <person name="Nordberg E.K."/>
            <person name="Maclean D.J."/>
            <person name="Ospina-Giraldo M.D."/>
            <person name="Morris P.F."/>
            <person name="Phuntumart V."/>
            <person name="Putnam N.H."/>
            <person name="Rash S."/>
            <person name="Rose J.K."/>
            <person name="Sakihama Y."/>
            <person name="Salamov A.A."/>
            <person name="Savidor A."/>
            <person name="Scheuring C.F."/>
            <person name="Smith B.M."/>
            <person name="Sobral B.W."/>
            <person name="Terry A."/>
            <person name="Torto-Alalibo T.A."/>
            <person name="Win J."/>
            <person name="Xu Z."/>
            <person name="Zhang H."/>
            <person name="Grigoriev I.V."/>
            <person name="Rokhsar D.S."/>
            <person name="Boore J.L."/>
        </authorList>
    </citation>
    <scope>NUCLEOTIDE SEQUENCE [LARGE SCALE GENOMIC DNA]</scope>
    <source>
        <strain evidence="8 9">P6497</strain>
    </source>
</reference>
<dbReference type="InParanoid" id="G4YR10"/>
<keyword evidence="3" id="KW-0378">Hydrolase</keyword>
<dbReference type="InterPro" id="IPR003653">
    <property type="entry name" value="Peptidase_C48_C"/>
</dbReference>
<dbReference type="RefSeq" id="XP_009517965.1">
    <property type="nucleotide sequence ID" value="XM_009519670.1"/>
</dbReference>
<dbReference type="PANTHER" id="PTHR31569">
    <property type="entry name" value="SWIM-TYPE DOMAIN-CONTAINING PROTEIN"/>
    <property type="match status" value="1"/>
</dbReference>
<evidence type="ECO:0000256" key="5">
    <source>
        <dbReference type="SAM" id="MobiDB-lite"/>
    </source>
</evidence>
<feature type="region of interest" description="Disordered" evidence="5">
    <location>
        <begin position="396"/>
        <end position="415"/>
    </location>
</feature>
<keyword evidence="9" id="KW-1185">Reference proteome</keyword>
<evidence type="ECO:0008006" key="10">
    <source>
        <dbReference type="Google" id="ProtNLM"/>
    </source>
</evidence>
<dbReference type="GeneID" id="20654899"/>
<dbReference type="Pfam" id="PF21056">
    <property type="entry name" value="ZSWIM1-3_RNaseH-like"/>
    <property type="match status" value="1"/>
</dbReference>
<protein>
    <recommendedName>
        <fullName evidence="10">SWIM-type domain-containing protein</fullName>
    </recommendedName>
</protein>
<evidence type="ECO:0000313" key="9">
    <source>
        <dbReference type="Proteomes" id="UP000002640"/>
    </source>
</evidence>
<keyword evidence="4" id="KW-0862">Zinc</keyword>
<accession>G4YR10</accession>
<dbReference type="PROSITE" id="PS50600">
    <property type="entry name" value="ULP_PROTEASE"/>
    <property type="match status" value="1"/>
</dbReference>
<dbReference type="GO" id="GO:0008270">
    <property type="term" value="F:zinc ion binding"/>
    <property type="evidence" value="ECO:0007669"/>
    <property type="project" value="UniProtKB-KW"/>
</dbReference>
<feature type="domain" description="Ubiquitin-like protease family profile" evidence="6">
    <location>
        <begin position="321"/>
        <end position="548"/>
    </location>
</feature>
<keyword evidence="2" id="KW-0645">Protease</keyword>
<dbReference type="InterPro" id="IPR048324">
    <property type="entry name" value="ZSWIM1-3_RNaseH-like"/>
</dbReference>
<evidence type="ECO:0000256" key="2">
    <source>
        <dbReference type="ARBA" id="ARBA00022670"/>
    </source>
</evidence>
<sequence length="588" mass="67441">MDRAIEHFKRANCGRFNLLRVIMVDKDLNELRVLQSHFPDVRILICHFHVIKYLKEKRGKPEFGKISTDDATALDAVIPRLVYASSEEVYSRYYKSLEAMCHRIGFEGFFDYFARNWDSSQDVWVMYRRSDLPHFKNHTNNRLESFFGKLKGCVDSSMDMATCIRELVAHDRRVQNEHKYQLARMGRFVNSNYDEEMSNVLRFTTHHVAQQVESQYSIGISKSSIYSYNVDEFQAGLVQVRGRHNAAHLSTEEWSCDCTFAKSMQLPCRHVIAYRKLTNASGPVIPWCRIDESHGEAVRATHLIASELADIDNDADFNVALQFVLTQWRSFRQQRYLSPQGLDHIPGITSHGYKSSLPHSSESIGYESSSDRDRIAREVLATTSHSLPDKVEIILNGNTRKSGAPKKKKSKTHADEKTSRIWFAASESARELAGQSTLIDLLQTLDEEKPGLSELQRRLAAELEVKTIFVPINFSNAHWCSIVVDTHSKTIHCYDPVNQKEFTSVVEVLAMSLKTKVLPAFRIEVDNDPLQFDLFSCGVYVCWMFINRSLSRASEATDMAVLTKRRFELFYYVLTGRLIKDEPASTVE</sequence>
<dbReference type="Pfam" id="PF04434">
    <property type="entry name" value="SWIM"/>
    <property type="match status" value="1"/>
</dbReference>
<dbReference type="STRING" id="1094619.G4YR10"/>
<dbReference type="Pfam" id="PF02902">
    <property type="entry name" value="Peptidase_C48"/>
    <property type="match status" value="1"/>
</dbReference>
<keyword evidence="4" id="KW-0863">Zinc-finger</keyword>
<dbReference type="Proteomes" id="UP000002640">
    <property type="component" value="Unassembled WGS sequence"/>
</dbReference>
<evidence type="ECO:0000256" key="3">
    <source>
        <dbReference type="ARBA" id="ARBA00022801"/>
    </source>
</evidence>
<dbReference type="GO" id="GO:0008234">
    <property type="term" value="F:cysteine-type peptidase activity"/>
    <property type="evidence" value="ECO:0007669"/>
    <property type="project" value="InterPro"/>
</dbReference>
<proteinExistence type="inferred from homology"/>
<dbReference type="SUPFAM" id="SSF54001">
    <property type="entry name" value="Cysteine proteinases"/>
    <property type="match status" value="1"/>
</dbReference>
<dbReference type="AlphaFoldDB" id="G4YR10"/>
<evidence type="ECO:0000256" key="1">
    <source>
        <dbReference type="ARBA" id="ARBA00005234"/>
    </source>
</evidence>
<dbReference type="InterPro" id="IPR038765">
    <property type="entry name" value="Papain-like_cys_pep_sf"/>
</dbReference>
<gene>
    <name evidence="8" type="ORF">PHYSODRAFT_477482</name>
</gene>